<dbReference type="EMBL" id="SHNO01000001">
    <property type="protein sequence ID" value="MCX2977680.1"/>
    <property type="molecule type" value="Genomic_DNA"/>
</dbReference>
<dbReference type="Proteomes" id="UP001143304">
    <property type="component" value="Unassembled WGS sequence"/>
</dbReference>
<evidence type="ECO:0008006" key="3">
    <source>
        <dbReference type="Google" id="ProtNLM"/>
    </source>
</evidence>
<proteinExistence type="predicted"/>
<accession>A0ABT3T5W7</accession>
<protein>
    <recommendedName>
        <fullName evidence="3">Sulfotransferase family protein</fullName>
    </recommendedName>
</protein>
<organism evidence="1 2">
    <name type="scientific">Candidatus Marimicrobium litorale</name>
    <dbReference type="NCBI Taxonomy" id="2518991"/>
    <lineage>
        <taxon>Bacteria</taxon>
        <taxon>Pseudomonadati</taxon>
        <taxon>Pseudomonadota</taxon>
        <taxon>Gammaproteobacteria</taxon>
        <taxon>Cellvibrionales</taxon>
        <taxon>Halieaceae</taxon>
        <taxon>Marimicrobium</taxon>
    </lineage>
</organism>
<evidence type="ECO:0000313" key="2">
    <source>
        <dbReference type="Proteomes" id="UP001143304"/>
    </source>
</evidence>
<name>A0ABT3T5W7_9GAMM</name>
<sequence>MRENKRFRRVYLHVGLGKTGTSTIQNYLALHAARFESEHDLHFPHVFDLAAPFAGNHSELLQTIATPEVEPLNTHTLSTSVAVNREGLSVEQVRVQFERGFSDSQASQLLISAEAVGHFDSTKMMLLASWLGKYSDRVEVIACIRHPAAALSSEIQQRLRFGAVLKDLYENPPYYSFRGLLPRLEAAFPGSHVVLYDFDTASRCSSGIVGTFLQKIGIEESLRGGLPRPMNPSMSQYGAMLLSALNDARSCGDTAFTSKGSIPKDVAPFLRIPGRKFQAVPRAYERLEQVVERDLLWLEREYGLSLTRREINFYSQKFFLGEPWMTKIALAISACYSAFCWCRALGKK</sequence>
<dbReference type="RefSeq" id="WP_279249389.1">
    <property type="nucleotide sequence ID" value="NZ_SHNO01000001.1"/>
</dbReference>
<dbReference type="InterPro" id="IPR027417">
    <property type="entry name" value="P-loop_NTPase"/>
</dbReference>
<comment type="caution">
    <text evidence="1">The sequence shown here is derived from an EMBL/GenBank/DDBJ whole genome shotgun (WGS) entry which is preliminary data.</text>
</comment>
<dbReference type="SUPFAM" id="SSF52540">
    <property type="entry name" value="P-loop containing nucleoside triphosphate hydrolases"/>
    <property type="match status" value="1"/>
</dbReference>
<evidence type="ECO:0000313" key="1">
    <source>
        <dbReference type="EMBL" id="MCX2977680.1"/>
    </source>
</evidence>
<dbReference type="Gene3D" id="3.40.50.300">
    <property type="entry name" value="P-loop containing nucleotide triphosphate hydrolases"/>
    <property type="match status" value="1"/>
</dbReference>
<gene>
    <name evidence="1" type="ORF">EYC82_09970</name>
</gene>
<reference evidence="1" key="1">
    <citation type="submission" date="2019-02" db="EMBL/GenBank/DDBJ databases">
        <authorList>
            <person name="Li S.-H."/>
        </authorList>
    </citation>
    <scope>NUCLEOTIDE SEQUENCE</scope>
    <source>
        <strain evidence="1">IMCC11814</strain>
    </source>
</reference>
<keyword evidence="2" id="KW-1185">Reference proteome</keyword>